<organism evidence="1 2">
    <name type="scientific">Serendipita vermifera MAFF 305830</name>
    <dbReference type="NCBI Taxonomy" id="933852"/>
    <lineage>
        <taxon>Eukaryota</taxon>
        <taxon>Fungi</taxon>
        <taxon>Dikarya</taxon>
        <taxon>Basidiomycota</taxon>
        <taxon>Agaricomycotina</taxon>
        <taxon>Agaricomycetes</taxon>
        <taxon>Sebacinales</taxon>
        <taxon>Serendipitaceae</taxon>
        <taxon>Serendipita</taxon>
    </lineage>
</organism>
<accession>A0A0C3BQW4</accession>
<protein>
    <submittedName>
        <fullName evidence="1">Uncharacterized protein</fullName>
    </submittedName>
</protein>
<gene>
    <name evidence="1" type="ORF">M408DRAFT_96714</name>
</gene>
<name>A0A0C3BQW4_SERVB</name>
<proteinExistence type="predicted"/>
<reference evidence="1 2" key="1">
    <citation type="submission" date="2014-04" db="EMBL/GenBank/DDBJ databases">
        <authorList>
            <consortium name="DOE Joint Genome Institute"/>
            <person name="Kuo A."/>
            <person name="Zuccaro A."/>
            <person name="Kohler A."/>
            <person name="Nagy L.G."/>
            <person name="Floudas D."/>
            <person name="Copeland A."/>
            <person name="Barry K.W."/>
            <person name="Cichocki N."/>
            <person name="Veneault-Fourrey C."/>
            <person name="LaButti K."/>
            <person name="Lindquist E.A."/>
            <person name="Lipzen A."/>
            <person name="Lundell T."/>
            <person name="Morin E."/>
            <person name="Murat C."/>
            <person name="Sun H."/>
            <person name="Tunlid A."/>
            <person name="Henrissat B."/>
            <person name="Grigoriev I.V."/>
            <person name="Hibbett D.S."/>
            <person name="Martin F."/>
            <person name="Nordberg H.P."/>
            <person name="Cantor M.N."/>
            <person name="Hua S.X."/>
        </authorList>
    </citation>
    <scope>NUCLEOTIDE SEQUENCE [LARGE SCALE GENOMIC DNA]</scope>
    <source>
        <strain evidence="1 2">MAFF 305830</strain>
    </source>
</reference>
<evidence type="ECO:0000313" key="2">
    <source>
        <dbReference type="Proteomes" id="UP000054097"/>
    </source>
</evidence>
<evidence type="ECO:0000313" key="1">
    <source>
        <dbReference type="EMBL" id="KIM34484.1"/>
    </source>
</evidence>
<dbReference type="HOGENOM" id="CLU_1644742_0_0_1"/>
<reference evidence="2" key="2">
    <citation type="submission" date="2015-01" db="EMBL/GenBank/DDBJ databases">
        <title>Evolutionary Origins and Diversification of the Mycorrhizal Mutualists.</title>
        <authorList>
            <consortium name="DOE Joint Genome Institute"/>
            <consortium name="Mycorrhizal Genomics Consortium"/>
            <person name="Kohler A."/>
            <person name="Kuo A."/>
            <person name="Nagy L.G."/>
            <person name="Floudas D."/>
            <person name="Copeland A."/>
            <person name="Barry K.W."/>
            <person name="Cichocki N."/>
            <person name="Veneault-Fourrey C."/>
            <person name="LaButti K."/>
            <person name="Lindquist E.A."/>
            <person name="Lipzen A."/>
            <person name="Lundell T."/>
            <person name="Morin E."/>
            <person name="Murat C."/>
            <person name="Riley R."/>
            <person name="Ohm R."/>
            <person name="Sun H."/>
            <person name="Tunlid A."/>
            <person name="Henrissat B."/>
            <person name="Grigoriev I.V."/>
            <person name="Hibbett D.S."/>
            <person name="Martin F."/>
        </authorList>
    </citation>
    <scope>NUCLEOTIDE SEQUENCE [LARGE SCALE GENOMIC DNA]</scope>
    <source>
        <strain evidence="2">MAFF 305830</strain>
    </source>
</reference>
<dbReference type="Proteomes" id="UP000054097">
    <property type="component" value="Unassembled WGS sequence"/>
</dbReference>
<keyword evidence="2" id="KW-1185">Reference proteome</keyword>
<dbReference type="EMBL" id="KN824277">
    <property type="protein sequence ID" value="KIM34484.1"/>
    <property type="molecule type" value="Genomic_DNA"/>
</dbReference>
<dbReference type="AlphaFoldDB" id="A0A0C3BQW4"/>
<sequence>MKVSYLYSRVVSLAVKLLRLAKDVQKNDWVSVGLVLRRTVFKKFNLMGNIRKYKVPLYRFWDIVQLPLRRTSAFAKPPERKNRIRDEPRSVRDSRLLLGTRWLYTGRTYACHPWVQLGALSREAWLHLRICVRVLTVPIPVPCNWAPIMFGFVNEFILAQL</sequence>